<dbReference type="EMBL" id="JAESVA010000016">
    <property type="protein sequence ID" value="MCB8883801.1"/>
    <property type="molecule type" value="Genomic_DNA"/>
</dbReference>
<gene>
    <name evidence="6" type="ORF">ACELLULO517_26375</name>
</gene>
<feature type="chain" id="PRO_5036822716" description="Solute-binding protein family 5 domain-containing protein" evidence="4">
    <location>
        <begin position="29"/>
        <end position="519"/>
    </location>
</feature>
<dbReference type="RefSeq" id="WP_227310537.1">
    <property type="nucleotide sequence ID" value="NZ_JAESVA010000016.1"/>
</dbReference>
<sequence length="519" mass="56332">MMVQPTRRSILLGGVALGASGLLPPAYAQTPSKGGTLIYATVSGPGTLDPHVSSSLVELEVIHNVFEGLVALDHANATKTMLASTATASADSKTYTFVLRRGVKFHTGAEMTSADVKASFERYQRVSPNAENFSVVDHYETPDPYTFVVHLKAPNYVFLDILKSPIFPLMILPASESAKPARGIDIVGTGPFALGEWVKDGHLTIKRFDGYAVDMSSPGRDGYAGRKIAYLDAVRFNFIPEASTRIAALQTGEAQLASNIPSELRHQVESQSKLAIHEVFPVGGSYIILNSQYGLTSNVLIRQAVAAAINISDITDATGGLNKPNPWMSFPNTPYYLGTTTPTPWYNQNNPAKAAALLKQAGYNNEKIIIETNDNYDWMKTTMLVVQAQLQAAGMNVDVRVVDWTTNAADMQEHTGQWNLSTTLFGPDHILGPQEWRPLLYGFPNIKGNTALDDAYAAFFASPGLDARRAAWLTIQQQVLGGGYMVKIADSGRLFGYAKTLHGQTDYPGILQLWGLSLA</sequence>
<evidence type="ECO:0000256" key="3">
    <source>
        <dbReference type="ARBA" id="ARBA00022729"/>
    </source>
</evidence>
<dbReference type="PANTHER" id="PTHR30290:SF38">
    <property type="entry name" value="D,D-DIPEPTIDE-BINDING PERIPLASMIC PROTEIN DDPA-RELATED"/>
    <property type="match status" value="1"/>
</dbReference>
<dbReference type="Gene3D" id="3.40.190.10">
    <property type="entry name" value="Periplasmic binding protein-like II"/>
    <property type="match status" value="1"/>
</dbReference>
<keyword evidence="7" id="KW-1185">Reference proteome</keyword>
<dbReference type="GO" id="GO:1904680">
    <property type="term" value="F:peptide transmembrane transporter activity"/>
    <property type="evidence" value="ECO:0007669"/>
    <property type="project" value="TreeGrafter"/>
</dbReference>
<name>A0A964E6P8_9PROT</name>
<dbReference type="InterPro" id="IPR023765">
    <property type="entry name" value="SBP_5_CS"/>
</dbReference>
<dbReference type="PANTHER" id="PTHR30290">
    <property type="entry name" value="PERIPLASMIC BINDING COMPONENT OF ABC TRANSPORTER"/>
    <property type="match status" value="1"/>
</dbReference>
<evidence type="ECO:0000259" key="5">
    <source>
        <dbReference type="Pfam" id="PF00496"/>
    </source>
</evidence>
<feature type="signal peptide" evidence="4">
    <location>
        <begin position="1"/>
        <end position="28"/>
    </location>
</feature>
<dbReference type="PROSITE" id="PS01040">
    <property type="entry name" value="SBP_BACTERIAL_5"/>
    <property type="match status" value="1"/>
</dbReference>
<dbReference type="InterPro" id="IPR006311">
    <property type="entry name" value="TAT_signal"/>
</dbReference>
<organism evidence="6 7">
    <name type="scientific">Acidisoma cellulosilyticum</name>
    <dbReference type="NCBI Taxonomy" id="2802395"/>
    <lineage>
        <taxon>Bacteria</taxon>
        <taxon>Pseudomonadati</taxon>
        <taxon>Pseudomonadota</taxon>
        <taxon>Alphaproteobacteria</taxon>
        <taxon>Acetobacterales</taxon>
        <taxon>Acidocellaceae</taxon>
        <taxon>Acidisoma</taxon>
    </lineage>
</organism>
<dbReference type="PROSITE" id="PS51318">
    <property type="entry name" value="TAT"/>
    <property type="match status" value="1"/>
</dbReference>
<evidence type="ECO:0000313" key="6">
    <source>
        <dbReference type="EMBL" id="MCB8883801.1"/>
    </source>
</evidence>
<dbReference type="InterPro" id="IPR039424">
    <property type="entry name" value="SBP_5"/>
</dbReference>
<evidence type="ECO:0000256" key="4">
    <source>
        <dbReference type="SAM" id="SignalP"/>
    </source>
</evidence>
<comment type="caution">
    <text evidence="6">The sequence shown here is derived from an EMBL/GenBank/DDBJ whole genome shotgun (WGS) entry which is preliminary data.</text>
</comment>
<dbReference type="Proteomes" id="UP000721844">
    <property type="component" value="Unassembled WGS sequence"/>
</dbReference>
<accession>A0A964E6P8</accession>
<evidence type="ECO:0000256" key="1">
    <source>
        <dbReference type="ARBA" id="ARBA00004418"/>
    </source>
</evidence>
<protein>
    <recommendedName>
        <fullName evidence="5">Solute-binding protein family 5 domain-containing protein</fullName>
    </recommendedName>
</protein>
<dbReference type="AlphaFoldDB" id="A0A964E6P8"/>
<keyword evidence="3 4" id="KW-0732">Signal</keyword>
<dbReference type="Gene3D" id="3.10.105.10">
    <property type="entry name" value="Dipeptide-binding Protein, Domain 3"/>
    <property type="match status" value="1"/>
</dbReference>
<evidence type="ECO:0000256" key="2">
    <source>
        <dbReference type="ARBA" id="ARBA00005695"/>
    </source>
</evidence>
<evidence type="ECO:0000313" key="7">
    <source>
        <dbReference type="Proteomes" id="UP000721844"/>
    </source>
</evidence>
<dbReference type="Pfam" id="PF00496">
    <property type="entry name" value="SBP_bac_5"/>
    <property type="match status" value="1"/>
</dbReference>
<dbReference type="GO" id="GO:0015833">
    <property type="term" value="P:peptide transport"/>
    <property type="evidence" value="ECO:0007669"/>
    <property type="project" value="TreeGrafter"/>
</dbReference>
<dbReference type="InterPro" id="IPR000914">
    <property type="entry name" value="SBP_5_dom"/>
</dbReference>
<reference evidence="6 7" key="1">
    <citation type="journal article" date="2021" name="Microorganisms">
        <title>Acidisoma silvae sp. nov. and Acidisomacellulosilytica sp. nov., Two Acidophilic Bacteria Isolated from Decaying Wood, Hydrolyzing Cellulose and Producing Poly-3-hydroxybutyrate.</title>
        <authorList>
            <person name="Mieszkin S."/>
            <person name="Pouder E."/>
            <person name="Uroz S."/>
            <person name="Simon-Colin C."/>
            <person name="Alain K."/>
        </authorList>
    </citation>
    <scope>NUCLEOTIDE SEQUENCE [LARGE SCALE GENOMIC DNA]</scope>
    <source>
        <strain evidence="6 7">HW T5.17</strain>
    </source>
</reference>
<proteinExistence type="inferred from homology"/>
<comment type="similarity">
    <text evidence="2">Belongs to the bacterial solute-binding protein 5 family.</text>
</comment>
<dbReference type="SUPFAM" id="SSF53850">
    <property type="entry name" value="Periplasmic binding protein-like II"/>
    <property type="match status" value="1"/>
</dbReference>
<comment type="subcellular location">
    <subcellularLocation>
        <location evidence="1">Periplasm</location>
    </subcellularLocation>
</comment>
<feature type="domain" description="Solute-binding protein family 5" evidence="5">
    <location>
        <begin position="81"/>
        <end position="429"/>
    </location>
</feature>